<reference evidence="2" key="1">
    <citation type="journal article" date="2013" name="Nat. Genet.">
        <title>The duck genome and transcriptome provide insight into an avian influenza virus reservoir species.</title>
        <authorList>
            <person name="Huang Y."/>
            <person name="Li Y."/>
            <person name="Burt D.W."/>
            <person name="Chen H."/>
            <person name="Zhang Y."/>
            <person name="Qian W."/>
            <person name="Kim H."/>
            <person name="Gan S."/>
            <person name="Zhao Y."/>
            <person name="Li J."/>
            <person name="Yi K."/>
            <person name="Feng H."/>
            <person name="Zhu P."/>
            <person name="Li B."/>
            <person name="Liu Q."/>
            <person name="Fairley S."/>
            <person name="Magor K.E."/>
            <person name="Du Z."/>
            <person name="Hu X."/>
            <person name="Goodman L."/>
            <person name="Tafer H."/>
            <person name="Vignal A."/>
            <person name="Lee T."/>
            <person name="Kim K.W."/>
            <person name="Sheng Z."/>
            <person name="An Y."/>
            <person name="Searle S."/>
            <person name="Herrero J."/>
            <person name="Groenen M.A."/>
            <person name="Crooijmans R.P."/>
            <person name="Faraut T."/>
            <person name="Cai Q."/>
            <person name="Webster R.G."/>
            <person name="Aldridge J.R."/>
            <person name="Warren W.C."/>
            <person name="Bartschat S."/>
            <person name="Kehr S."/>
            <person name="Marz M."/>
            <person name="Stadler P.F."/>
            <person name="Smith J."/>
            <person name="Kraus R.H."/>
            <person name="Zhao Y."/>
            <person name="Ren L."/>
            <person name="Fei J."/>
            <person name="Morisson M."/>
            <person name="Kaiser P."/>
            <person name="Griffin D.K."/>
            <person name="Rao M."/>
            <person name="Pitel F."/>
            <person name="Wang J."/>
            <person name="Li N."/>
        </authorList>
    </citation>
    <scope>NUCLEOTIDE SEQUENCE [LARGE SCALE GENOMIC DNA]</scope>
</reference>
<dbReference type="InterPro" id="IPR024705">
    <property type="entry name" value="Ssp411"/>
</dbReference>
<evidence type="ECO:0000313" key="2">
    <source>
        <dbReference type="Proteomes" id="UP000296049"/>
    </source>
</evidence>
<gene>
    <name evidence="1" type="ORF">Anapl_18669</name>
</gene>
<dbReference type="PANTHER" id="PTHR42899:SF1">
    <property type="entry name" value="SPERMATOGENESIS-ASSOCIATED PROTEIN 20"/>
    <property type="match status" value="1"/>
</dbReference>
<dbReference type="Proteomes" id="UP000296049">
    <property type="component" value="Unassembled WGS sequence"/>
</dbReference>
<keyword evidence="2" id="KW-1185">Reference proteome</keyword>
<dbReference type="EMBL" id="KB745398">
    <property type="protein sequence ID" value="EOA93809.1"/>
    <property type="molecule type" value="Genomic_DNA"/>
</dbReference>
<protein>
    <submittedName>
        <fullName evidence="1">Spermatogenesis-associated protein 20</fullName>
    </submittedName>
</protein>
<evidence type="ECO:0000313" key="1">
    <source>
        <dbReference type="EMBL" id="EOA93809.1"/>
    </source>
</evidence>
<proteinExistence type="predicted"/>
<dbReference type="GO" id="GO:0005975">
    <property type="term" value="P:carbohydrate metabolic process"/>
    <property type="evidence" value="ECO:0007669"/>
    <property type="project" value="InterPro"/>
</dbReference>
<dbReference type="SUPFAM" id="SSF48208">
    <property type="entry name" value="Six-hairpin glycosidases"/>
    <property type="match status" value="1"/>
</dbReference>
<dbReference type="AlphaFoldDB" id="R0KXB5"/>
<name>R0KXB5_ANAPL</name>
<accession>R0KXB5</accession>
<organism evidence="1 2">
    <name type="scientific">Anas platyrhynchos</name>
    <name type="common">Mallard</name>
    <name type="synonym">Anas boschas</name>
    <dbReference type="NCBI Taxonomy" id="8839"/>
    <lineage>
        <taxon>Eukaryota</taxon>
        <taxon>Metazoa</taxon>
        <taxon>Chordata</taxon>
        <taxon>Craniata</taxon>
        <taxon>Vertebrata</taxon>
        <taxon>Euteleostomi</taxon>
        <taxon>Archelosauria</taxon>
        <taxon>Archosauria</taxon>
        <taxon>Dinosauria</taxon>
        <taxon>Saurischia</taxon>
        <taxon>Theropoda</taxon>
        <taxon>Coelurosauria</taxon>
        <taxon>Aves</taxon>
        <taxon>Neognathae</taxon>
        <taxon>Galloanserae</taxon>
        <taxon>Anseriformes</taxon>
        <taxon>Anatidae</taxon>
        <taxon>Anatinae</taxon>
        <taxon>Anas</taxon>
    </lineage>
</organism>
<sequence>MFFPTRRCSAVPIQGFLEDYVFVIQALFDLYEASLDQSWLEWALQLQHTQDKLFWDPKGFAYFSSEAGDSSLLLRLKDDQDGAEPNANSVTVTNLLRAACYSGRTDSGHAEWVEKAGQILAAFSERLQKIPLALPEMARATSVFHHTLKQVGPGLLSCAVGPPEPAGTKPLPSVVSLDRW</sequence>
<dbReference type="PANTHER" id="PTHR42899">
    <property type="entry name" value="SPERMATOGENESIS-ASSOCIATED PROTEIN 20"/>
    <property type="match status" value="1"/>
</dbReference>
<dbReference type="InterPro" id="IPR008928">
    <property type="entry name" value="6-hairpin_glycosidase_sf"/>
</dbReference>